<organism evidence="3 4">
    <name type="scientific">Paenibacillus ginsengarvi</name>
    <dbReference type="NCBI Taxonomy" id="400777"/>
    <lineage>
        <taxon>Bacteria</taxon>
        <taxon>Bacillati</taxon>
        <taxon>Bacillota</taxon>
        <taxon>Bacilli</taxon>
        <taxon>Bacillales</taxon>
        <taxon>Paenibacillaceae</taxon>
        <taxon>Paenibacillus</taxon>
    </lineage>
</organism>
<dbReference type="NCBIfam" id="TIGR03558">
    <property type="entry name" value="oxido_grp_1"/>
    <property type="match status" value="1"/>
</dbReference>
<dbReference type="EMBL" id="RBAH01000008">
    <property type="protein sequence ID" value="RKN84442.1"/>
    <property type="molecule type" value="Genomic_DNA"/>
</dbReference>
<evidence type="ECO:0000313" key="4">
    <source>
        <dbReference type="Proteomes" id="UP000282311"/>
    </source>
</evidence>
<dbReference type="PANTHER" id="PTHR30137">
    <property type="entry name" value="LUCIFERASE-LIKE MONOOXYGENASE"/>
    <property type="match status" value="1"/>
</dbReference>
<reference evidence="3 4" key="1">
    <citation type="journal article" date="2007" name="Int. J. Syst. Evol. Microbiol.">
        <title>Paenibacillus ginsengarvi sp. nov., isolated from soil from ginseng cultivation.</title>
        <authorList>
            <person name="Yoon M.H."/>
            <person name="Ten L.N."/>
            <person name="Im W.T."/>
        </authorList>
    </citation>
    <scope>NUCLEOTIDE SEQUENCE [LARGE SCALE GENOMIC DNA]</scope>
    <source>
        <strain evidence="3 4">KCTC 13059</strain>
    </source>
</reference>
<dbReference type="GO" id="GO:0005829">
    <property type="term" value="C:cytosol"/>
    <property type="evidence" value="ECO:0007669"/>
    <property type="project" value="TreeGrafter"/>
</dbReference>
<proteinExistence type="predicted"/>
<keyword evidence="4" id="KW-1185">Reference proteome</keyword>
<comment type="similarity">
    <text evidence="1">To bacterial alkanal monooxygenase alpha and beta chains.</text>
</comment>
<feature type="domain" description="Luciferase-like" evidence="2">
    <location>
        <begin position="6"/>
        <end position="281"/>
    </location>
</feature>
<dbReference type="InterPro" id="IPR019949">
    <property type="entry name" value="CmoO-like"/>
</dbReference>
<gene>
    <name evidence="3" type="ORF">D7M11_13240</name>
</gene>
<sequence length="315" mass="34207">MKRLRLGILDLVPIIGGAGAAEAIGHTVRLAQTAERLGFTRYWVAEHHDMPAIASSSPEVLLAHIGAKTESIRIGSGAVLLPYYKPYKVAETFHMLATLYPGRIDLGIGRAPGASAHASMALSDNYLQQVHRLPQSIQALSELLADDFRVEQERVSARPVPERPPELWLLGTGVKSANYAAAYGTGYVFGHFMSEEDGVRVAQTYADSFQPSRLCSSPRIIVAVSVICAETDEKAAEYAAQGAKAYLGAVAAEAGEQIAARMAKSVIGSPERIREKLLELSEQYNADELLIVTRTPDYESRMRSYELLAAACIDF</sequence>
<evidence type="ECO:0000313" key="3">
    <source>
        <dbReference type="EMBL" id="RKN84442.1"/>
    </source>
</evidence>
<dbReference type="InterPro" id="IPR050766">
    <property type="entry name" value="Bact_Lucif_Oxidored"/>
</dbReference>
<evidence type="ECO:0000256" key="1">
    <source>
        <dbReference type="ARBA" id="ARBA00007789"/>
    </source>
</evidence>
<accession>A0A3B0CGG8</accession>
<dbReference type="Pfam" id="PF00296">
    <property type="entry name" value="Bac_luciferase"/>
    <property type="match status" value="1"/>
</dbReference>
<dbReference type="AlphaFoldDB" id="A0A3B0CGG8"/>
<name>A0A3B0CGG8_9BACL</name>
<dbReference type="SUPFAM" id="SSF51679">
    <property type="entry name" value="Bacterial luciferase-like"/>
    <property type="match status" value="1"/>
</dbReference>
<comment type="caution">
    <text evidence="3">The sequence shown here is derived from an EMBL/GenBank/DDBJ whole genome shotgun (WGS) entry which is preliminary data.</text>
</comment>
<protein>
    <submittedName>
        <fullName evidence="3">LLM class flavin-dependent oxidoreductase</fullName>
    </submittedName>
</protein>
<dbReference type="Proteomes" id="UP000282311">
    <property type="component" value="Unassembled WGS sequence"/>
</dbReference>
<evidence type="ECO:0000259" key="2">
    <source>
        <dbReference type="Pfam" id="PF00296"/>
    </source>
</evidence>
<dbReference type="PANTHER" id="PTHR30137:SF20">
    <property type="entry name" value="N-ACETYL-S-ALKYLCYSTEINE MONOOXYGENASE"/>
    <property type="match status" value="1"/>
</dbReference>
<dbReference type="InterPro" id="IPR036661">
    <property type="entry name" value="Luciferase-like_sf"/>
</dbReference>
<dbReference type="OrthoDB" id="9780518at2"/>
<dbReference type="InterPro" id="IPR011251">
    <property type="entry name" value="Luciferase-like_dom"/>
</dbReference>
<dbReference type="Gene3D" id="3.20.20.30">
    <property type="entry name" value="Luciferase-like domain"/>
    <property type="match status" value="1"/>
</dbReference>
<dbReference type="GO" id="GO:0016705">
    <property type="term" value="F:oxidoreductase activity, acting on paired donors, with incorporation or reduction of molecular oxygen"/>
    <property type="evidence" value="ECO:0007669"/>
    <property type="project" value="InterPro"/>
</dbReference>
<dbReference type="RefSeq" id="WP_120747698.1">
    <property type="nucleotide sequence ID" value="NZ_RBAH01000008.1"/>
</dbReference>